<reference evidence="4 5" key="1">
    <citation type="submission" date="2016-02" db="EMBL/GenBank/DDBJ databases">
        <title>Biosynthesis of antibiotic leucinostatins and their inhibition on Phytophthora in bio-control Purpureocillium lilacinum.</title>
        <authorList>
            <person name="Wang G."/>
            <person name="Liu Z."/>
            <person name="Lin R."/>
            <person name="Li E."/>
            <person name="Mao Z."/>
            <person name="Ling J."/>
            <person name="Yin W."/>
            <person name="Xie B."/>
        </authorList>
    </citation>
    <scope>NUCLEOTIDE SEQUENCE [LARGE SCALE GENOMIC DNA]</scope>
    <source>
        <strain evidence="4">PLFJ-1</strain>
    </source>
</reference>
<dbReference type="OMA" id="CGFYCIP"/>
<gene>
    <name evidence="4" type="ORF">VFPFJ_01729</name>
</gene>
<dbReference type="EMBL" id="LSBI01000001">
    <property type="protein sequence ID" value="OAQ95619.1"/>
    <property type="molecule type" value="Genomic_DNA"/>
</dbReference>
<evidence type="ECO:0000256" key="2">
    <source>
        <dbReference type="ARBA" id="ARBA00022857"/>
    </source>
</evidence>
<dbReference type="InterPro" id="IPR020904">
    <property type="entry name" value="Sc_DH/Rdtase_CS"/>
</dbReference>
<protein>
    <submittedName>
        <fullName evidence="4">Glucose 1-dehydrogenase</fullName>
    </submittedName>
</protein>
<evidence type="ECO:0000256" key="3">
    <source>
        <dbReference type="ARBA" id="ARBA00023002"/>
    </source>
</evidence>
<proteinExistence type="inferred from homology"/>
<dbReference type="AlphaFoldDB" id="A0A179I1L6"/>
<keyword evidence="3" id="KW-0560">Oxidoreductase</keyword>
<dbReference type="PANTHER" id="PTHR43180:SF33">
    <property type="entry name" value="15-HYDROXYPROSTAGLANDIN DEHYDROGENASE [NAD(+)]-LIKE"/>
    <property type="match status" value="1"/>
</dbReference>
<dbReference type="PANTHER" id="PTHR43180">
    <property type="entry name" value="3-OXOACYL-(ACYL-CARRIER-PROTEIN) REDUCTASE (AFU_ORTHOLOGUE AFUA_6G11210)"/>
    <property type="match status" value="1"/>
</dbReference>
<comment type="caution">
    <text evidence="4">The sequence shown here is derived from an EMBL/GenBank/DDBJ whole genome shotgun (WGS) entry which is preliminary data.</text>
</comment>
<evidence type="ECO:0000313" key="5">
    <source>
        <dbReference type="Proteomes" id="UP000078340"/>
    </source>
</evidence>
<comment type="similarity">
    <text evidence="1">Belongs to the short-chain dehydrogenases/reductases (SDR) family.</text>
</comment>
<evidence type="ECO:0000313" key="4">
    <source>
        <dbReference type="EMBL" id="OAQ95619.1"/>
    </source>
</evidence>
<dbReference type="Gene3D" id="3.40.50.720">
    <property type="entry name" value="NAD(P)-binding Rossmann-like Domain"/>
    <property type="match status" value="1"/>
</dbReference>
<dbReference type="Pfam" id="PF00106">
    <property type="entry name" value="adh_short"/>
    <property type="match status" value="1"/>
</dbReference>
<name>A0A179I1L6_PURLI</name>
<dbReference type="PRINTS" id="PR00081">
    <property type="entry name" value="GDHRDH"/>
</dbReference>
<accession>A0A179I1L6</accession>
<evidence type="ECO:0000256" key="1">
    <source>
        <dbReference type="ARBA" id="ARBA00006484"/>
    </source>
</evidence>
<dbReference type="SUPFAM" id="SSF51735">
    <property type="entry name" value="NAD(P)-binding Rossmann-fold domains"/>
    <property type="match status" value="1"/>
</dbReference>
<dbReference type="PROSITE" id="PS00061">
    <property type="entry name" value="ADH_SHORT"/>
    <property type="match status" value="1"/>
</dbReference>
<organism evidence="4 5">
    <name type="scientific">Purpureocillium lilacinum</name>
    <name type="common">Paecilomyces lilacinus</name>
    <dbReference type="NCBI Taxonomy" id="33203"/>
    <lineage>
        <taxon>Eukaryota</taxon>
        <taxon>Fungi</taxon>
        <taxon>Dikarya</taxon>
        <taxon>Ascomycota</taxon>
        <taxon>Pezizomycotina</taxon>
        <taxon>Sordariomycetes</taxon>
        <taxon>Hypocreomycetidae</taxon>
        <taxon>Hypocreales</taxon>
        <taxon>Ophiocordycipitaceae</taxon>
        <taxon>Purpureocillium</taxon>
    </lineage>
</organism>
<dbReference type="Proteomes" id="UP000078340">
    <property type="component" value="Unassembled WGS sequence"/>
</dbReference>
<keyword evidence="2" id="KW-0521">NADP</keyword>
<dbReference type="InterPro" id="IPR036291">
    <property type="entry name" value="NAD(P)-bd_dom_sf"/>
</dbReference>
<dbReference type="GO" id="GO:0016491">
    <property type="term" value="F:oxidoreductase activity"/>
    <property type="evidence" value="ECO:0007669"/>
    <property type="project" value="UniProtKB-KW"/>
</dbReference>
<sequence>MERKPAAFITGGASGLGRAVATHLSREGVNVFIADRDGMGADTTARECGGIYAVVDVTVWESQVAAFQRAVDLFGRIDYVFPFAGIGENDWSPSKDDSGEPQDFKKPNLSVVDINLTGVLYTVSIAVQHFRRQQLDCNGFRGKGEGFAFAPIVIIAGSFCGIYCCPSLPIYTASKHAITGLVRSWGKHLSKEGITINSVNPNVIRTNFTTSHFYDTLSEEDLLTPIEGVVEACIRLLGKNGESGICFEIGPNYHNGQGLYQPQFPRILDEKQQRVYDKLEARGTVR</sequence>
<dbReference type="InterPro" id="IPR002347">
    <property type="entry name" value="SDR_fam"/>
</dbReference>